<accession>A0A5J4IS71</accession>
<sequence>MKLNEQRMRGIRAAQKNQANETLIAIKNPNSCYKDILKVAIKENGLDAVVKHVLDDGPEMAYQMLRTIPNLGEYRDALIKKTGDSREFILSTLRFIPDLGDNKAYLQGKLGRSLETSGSISGFKFLDQAWYNCAFTMMWVNNGKQYPKTVEESNSKWVWSKTLIGGSNGISMNCTDFQLTDKDDPSKITTPLVSGNEVWIYMWVEAGNDIESAFKFVYDPNTLNVASFTATGSTQSTKLSLSGPVSPPA</sequence>
<dbReference type="RefSeq" id="WP_151675241.1">
    <property type="nucleotide sequence ID" value="NZ_BKCG01000010.1"/>
</dbReference>
<name>A0A5J4IS71_9FLAO</name>
<dbReference type="OrthoDB" id="9553702at2"/>
<dbReference type="EMBL" id="BKCG01000010">
    <property type="protein sequence ID" value="GER60815.1"/>
    <property type="molecule type" value="Genomic_DNA"/>
</dbReference>
<dbReference type="AlphaFoldDB" id="A0A5J4IS71"/>
<reference evidence="1 2" key="1">
    <citation type="submission" date="2019-08" db="EMBL/GenBank/DDBJ databases">
        <title>Draft genome sequence of Ulvibacter marinus type strain NBRC 109484.</title>
        <authorList>
            <person name="Kawano K."/>
            <person name="Ushijima N."/>
            <person name="Kihara M."/>
            <person name="Itoh H."/>
        </authorList>
    </citation>
    <scope>NUCLEOTIDE SEQUENCE [LARGE SCALE GENOMIC DNA]</scope>
    <source>
        <strain evidence="1 2">NBRC 109484</strain>
    </source>
</reference>
<dbReference type="Proteomes" id="UP000326509">
    <property type="component" value="Unassembled WGS sequence"/>
</dbReference>
<evidence type="ECO:0000313" key="2">
    <source>
        <dbReference type="Proteomes" id="UP000326509"/>
    </source>
</evidence>
<protein>
    <submittedName>
        <fullName evidence="1">Uncharacterized protein</fullName>
    </submittedName>
</protein>
<gene>
    <name evidence="1" type="ORF">ULMA_29230</name>
</gene>
<keyword evidence="2" id="KW-1185">Reference proteome</keyword>
<evidence type="ECO:0000313" key="1">
    <source>
        <dbReference type="EMBL" id="GER60815.1"/>
    </source>
</evidence>
<comment type="caution">
    <text evidence="1">The sequence shown here is derived from an EMBL/GenBank/DDBJ whole genome shotgun (WGS) entry which is preliminary data.</text>
</comment>
<proteinExistence type="predicted"/>
<organism evidence="1 2">
    <name type="scientific">Patiriisocius marinus</name>
    <dbReference type="NCBI Taxonomy" id="1397112"/>
    <lineage>
        <taxon>Bacteria</taxon>
        <taxon>Pseudomonadati</taxon>
        <taxon>Bacteroidota</taxon>
        <taxon>Flavobacteriia</taxon>
        <taxon>Flavobacteriales</taxon>
        <taxon>Flavobacteriaceae</taxon>
        <taxon>Patiriisocius</taxon>
    </lineage>
</organism>